<reference evidence="1 2" key="1">
    <citation type="journal article" date="2014" name="Genome Biol. Evol.">
        <title>The genome of the myxosporean Thelohanellus kitauei shows adaptations to nutrient acquisition within its fish host.</title>
        <authorList>
            <person name="Yang Y."/>
            <person name="Xiong J."/>
            <person name="Zhou Z."/>
            <person name="Huo F."/>
            <person name="Miao W."/>
            <person name="Ran C."/>
            <person name="Liu Y."/>
            <person name="Zhang J."/>
            <person name="Feng J."/>
            <person name="Wang M."/>
            <person name="Wang M."/>
            <person name="Wang L."/>
            <person name="Yao B."/>
        </authorList>
    </citation>
    <scope>NUCLEOTIDE SEQUENCE [LARGE SCALE GENOMIC DNA]</scope>
    <source>
        <strain evidence="1">Wuqing</strain>
    </source>
</reference>
<evidence type="ECO:0000313" key="2">
    <source>
        <dbReference type="Proteomes" id="UP000031668"/>
    </source>
</evidence>
<keyword evidence="2" id="KW-1185">Reference proteome</keyword>
<gene>
    <name evidence="1" type="ORF">RF11_00608</name>
</gene>
<dbReference type="Proteomes" id="UP000031668">
    <property type="component" value="Unassembled WGS sequence"/>
</dbReference>
<accession>A0A0C2M1A7</accession>
<comment type="caution">
    <text evidence="1">The sequence shown here is derived from an EMBL/GenBank/DDBJ whole genome shotgun (WGS) entry which is preliminary data.</text>
</comment>
<protein>
    <recommendedName>
        <fullName evidence="3">ISXO2-like transposase domain-containing protein</fullName>
    </recommendedName>
</protein>
<evidence type="ECO:0000313" key="1">
    <source>
        <dbReference type="EMBL" id="KII60855.1"/>
    </source>
</evidence>
<organism evidence="1 2">
    <name type="scientific">Thelohanellus kitauei</name>
    <name type="common">Myxosporean</name>
    <dbReference type="NCBI Taxonomy" id="669202"/>
    <lineage>
        <taxon>Eukaryota</taxon>
        <taxon>Metazoa</taxon>
        <taxon>Cnidaria</taxon>
        <taxon>Myxozoa</taxon>
        <taxon>Myxosporea</taxon>
        <taxon>Bivalvulida</taxon>
        <taxon>Platysporina</taxon>
        <taxon>Myxobolidae</taxon>
        <taxon>Thelohanellus</taxon>
    </lineage>
</organism>
<evidence type="ECO:0008006" key="3">
    <source>
        <dbReference type="Google" id="ProtNLM"/>
    </source>
</evidence>
<dbReference type="OrthoDB" id="424490at2759"/>
<proteinExistence type="predicted"/>
<name>A0A0C2M1A7_THEKT</name>
<dbReference type="AlphaFoldDB" id="A0A0C2M1A7"/>
<dbReference type="EMBL" id="JWZT01005407">
    <property type="protein sequence ID" value="KII60855.1"/>
    <property type="molecule type" value="Genomic_DNA"/>
</dbReference>
<sequence length="110" mass="12805">MESSRKMMEETLDLDDSKIWEPDLVVEIDESTLKYHRCPSVSGAWVLGGIDETNEPRVRVFLVEVPCKTAETLNLITAHVFPGFILRTIYYHNNRNHSQYFLDPWIGDYT</sequence>